<organism evidence="1 2">
    <name type="scientific">Irpex rosettiformis</name>
    <dbReference type="NCBI Taxonomy" id="378272"/>
    <lineage>
        <taxon>Eukaryota</taxon>
        <taxon>Fungi</taxon>
        <taxon>Dikarya</taxon>
        <taxon>Basidiomycota</taxon>
        <taxon>Agaricomycotina</taxon>
        <taxon>Agaricomycetes</taxon>
        <taxon>Polyporales</taxon>
        <taxon>Irpicaceae</taxon>
        <taxon>Irpex</taxon>
    </lineage>
</organism>
<sequence length="191" mass="20580">MVASSSKQGNKANGGPVHIKRDRQPQAQQVHPVRRQASSMTISRQVSVAQAGARPANSRQDQYHPQSQPRRNNAGPTGTQDQSATRKRLAPEPSAPTLLSRLALSDTTKLELPTTRTIPAKRSAESEGQSQRRPNYPNVKSVSAPVAPLGGFSIKGAAIREQSEGPGSLLNRLVSSSEVDGGRNRRKRPKI</sequence>
<evidence type="ECO:0000313" key="1">
    <source>
        <dbReference type="EMBL" id="KAI0088114.1"/>
    </source>
</evidence>
<proteinExistence type="predicted"/>
<reference evidence="1" key="1">
    <citation type="journal article" date="2021" name="Environ. Microbiol.">
        <title>Gene family expansions and transcriptome signatures uncover fungal adaptations to wood decay.</title>
        <authorList>
            <person name="Hage H."/>
            <person name="Miyauchi S."/>
            <person name="Viragh M."/>
            <person name="Drula E."/>
            <person name="Min B."/>
            <person name="Chaduli D."/>
            <person name="Navarro D."/>
            <person name="Favel A."/>
            <person name="Norest M."/>
            <person name="Lesage-Meessen L."/>
            <person name="Balint B."/>
            <person name="Merenyi Z."/>
            <person name="de Eugenio L."/>
            <person name="Morin E."/>
            <person name="Martinez A.T."/>
            <person name="Baldrian P."/>
            <person name="Stursova M."/>
            <person name="Martinez M.J."/>
            <person name="Novotny C."/>
            <person name="Magnuson J.K."/>
            <person name="Spatafora J.W."/>
            <person name="Maurice S."/>
            <person name="Pangilinan J."/>
            <person name="Andreopoulos W."/>
            <person name="LaButti K."/>
            <person name="Hundley H."/>
            <person name="Na H."/>
            <person name="Kuo A."/>
            <person name="Barry K."/>
            <person name="Lipzen A."/>
            <person name="Henrissat B."/>
            <person name="Riley R."/>
            <person name="Ahrendt S."/>
            <person name="Nagy L.G."/>
            <person name="Grigoriev I.V."/>
            <person name="Martin F."/>
            <person name="Rosso M.N."/>
        </authorList>
    </citation>
    <scope>NUCLEOTIDE SEQUENCE</scope>
    <source>
        <strain evidence="1">CBS 384.51</strain>
    </source>
</reference>
<name>A0ACB8U1K8_9APHY</name>
<gene>
    <name evidence="1" type="ORF">BDY19DRAFT_211734</name>
</gene>
<protein>
    <submittedName>
        <fullName evidence="1">Uncharacterized protein</fullName>
    </submittedName>
</protein>
<dbReference type="Proteomes" id="UP001055072">
    <property type="component" value="Unassembled WGS sequence"/>
</dbReference>
<dbReference type="EMBL" id="MU274915">
    <property type="protein sequence ID" value="KAI0088114.1"/>
    <property type="molecule type" value="Genomic_DNA"/>
</dbReference>
<evidence type="ECO:0000313" key="2">
    <source>
        <dbReference type="Proteomes" id="UP001055072"/>
    </source>
</evidence>
<comment type="caution">
    <text evidence="1">The sequence shown here is derived from an EMBL/GenBank/DDBJ whole genome shotgun (WGS) entry which is preliminary data.</text>
</comment>
<keyword evidence="2" id="KW-1185">Reference proteome</keyword>
<accession>A0ACB8U1K8</accession>